<organism evidence="1 2">
    <name type="scientific">Amycolatopsis pretoriensis</name>
    <dbReference type="NCBI Taxonomy" id="218821"/>
    <lineage>
        <taxon>Bacteria</taxon>
        <taxon>Bacillati</taxon>
        <taxon>Actinomycetota</taxon>
        <taxon>Actinomycetes</taxon>
        <taxon>Pseudonocardiales</taxon>
        <taxon>Pseudonocardiaceae</taxon>
        <taxon>Amycolatopsis</taxon>
    </lineage>
</organism>
<keyword evidence="2" id="KW-1185">Reference proteome</keyword>
<dbReference type="AlphaFoldDB" id="A0A1H5RG05"/>
<dbReference type="STRING" id="218821.SAMN05421837_11295"/>
<evidence type="ECO:0000313" key="1">
    <source>
        <dbReference type="EMBL" id="SEF36984.1"/>
    </source>
</evidence>
<accession>A0A1H5RG05</accession>
<protein>
    <submittedName>
        <fullName evidence="1">Uncharacterized protein</fullName>
    </submittedName>
</protein>
<dbReference type="OrthoDB" id="3635181at2"/>
<dbReference type="RefSeq" id="WP_086673085.1">
    <property type="nucleotide sequence ID" value="NZ_FNUJ01000012.1"/>
</dbReference>
<dbReference type="EMBL" id="FNUJ01000012">
    <property type="protein sequence ID" value="SEF36984.1"/>
    <property type="molecule type" value="Genomic_DNA"/>
</dbReference>
<gene>
    <name evidence="1" type="ORF">SAMN05421837_11295</name>
</gene>
<evidence type="ECO:0000313" key="2">
    <source>
        <dbReference type="Proteomes" id="UP000198878"/>
    </source>
</evidence>
<sequence length="134" mass="14135">MSRVNQPDTLVTLLREIQRRLRLLESTGRPAARAPVAAFQPARSPEWPGTDSAEWTPVVRLITRPGEVLIVLDVVADTAGEARVLVDGDVAATVEAGRHEVTVTASAAVAELTVEARRTGATGSVRVSAFALAG</sequence>
<name>A0A1H5RG05_9PSEU</name>
<proteinExistence type="predicted"/>
<dbReference type="Proteomes" id="UP000198878">
    <property type="component" value="Unassembled WGS sequence"/>
</dbReference>
<reference evidence="2" key="1">
    <citation type="submission" date="2016-10" db="EMBL/GenBank/DDBJ databases">
        <authorList>
            <person name="Varghese N."/>
            <person name="Submissions S."/>
        </authorList>
    </citation>
    <scope>NUCLEOTIDE SEQUENCE [LARGE SCALE GENOMIC DNA]</scope>
    <source>
        <strain evidence="2">DSM 44654</strain>
    </source>
</reference>